<dbReference type="Gene3D" id="2.60.120.10">
    <property type="entry name" value="Jelly Rolls"/>
    <property type="match status" value="1"/>
</dbReference>
<dbReference type="InterPro" id="IPR036390">
    <property type="entry name" value="WH_DNA-bd_sf"/>
</dbReference>
<dbReference type="SMART" id="SM00419">
    <property type="entry name" value="HTH_CRP"/>
    <property type="match status" value="1"/>
</dbReference>
<dbReference type="SUPFAM" id="SSF46785">
    <property type="entry name" value="Winged helix' DNA-binding domain"/>
    <property type="match status" value="1"/>
</dbReference>
<dbReference type="Proteomes" id="UP000434241">
    <property type="component" value="Unassembled WGS sequence"/>
</dbReference>
<dbReference type="GO" id="GO:0003677">
    <property type="term" value="F:DNA binding"/>
    <property type="evidence" value="ECO:0007669"/>
    <property type="project" value="UniProtKB-KW"/>
</dbReference>
<dbReference type="EMBL" id="VUMR01000012">
    <property type="protein sequence ID" value="MSS56029.1"/>
    <property type="molecule type" value="Genomic_DNA"/>
</dbReference>
<keyword evidence="6" id="KW-1185">Reference proteome</keyword>
<reference evidence="5 6" key="1">
    <citation type="submission" date="2019-08" db="EMBL/GenBank/DDBJ databases">
        <title>In-depth cultivation of the pig gut microbiome towards novel bacterial diversity and tailored functional studies.</title>
        <authorList>
            <person name="Wylensek D."/>
            <person name="Hitch T.C.A."/>
            <person name="Clavel T."/>
        </authorList>
    </citation>
    <scope>NUCLEOTIDE SEQUENCE [LARGE SCALE GENOMIC DNA]</scope>
    <source>
        <strain evidence="5 6">LKV-472-APC-3</strain>
    </source>
</reference>
<sequence length="214" mass="24784">MNCDYVLKYLEKMEVPIVSKKNHDIIMCGLEKMIFLKEGVVKVSSILEDGREYNITYAKGPNLLSLMSDTLREDVAYRIRIRVESEEASFFLVGREDFSRAVKQDEKLKEYVEAYYRENLQRALYRQKCMTMNGKSGAIYAFLYNLISLFGKEIKEGILIDMQVTNDDIAGFCGISTRNSVNRILRGLREENVIRIVDNKILILNADYLKPYAD</sequence>
<evidence type="ECO:0000256" key="2">
    <source>
        <dbReference type="ARBA" id="ARBA00023125"/>
    </source>
</evidence>
<dbReference type="InterPro" id="IPR036388">
    <property type="entry name" value="WH-like_DNA-bd_sf"/>
</dbReference>
<dbReference type="GeneID" id="93158400"/>
<dbReference type="GO" id="GO:0006355">
    <property type="term" value="P:regulation of DNA-templated transcription"/>
    <property type="evidence" value="ECO:0007669"/>
    <property type="project" value="InterPro"/>
</dbReference>
<dbReference type="Gene3D" id="1.10.10.10">
    <property type="entry name" value="Winged helix-like DNA-binding domain superfamily/Winged helix DNA-binding domain"/>
    <property type="match status" value="1"/>
</dbReference>
<dbReference type="RefSeq" id="WP_154555726.1">
    <property type="nucleotide sequence ID" value="NZ_JAQCYS010000004.1"/>
</dbReference>
<accession>A0A6N7VFW5</accession>
<dbReference type="InterPro" id="IPR012318">
    <property type="entry name" value="HTH_CRP"/>
</dbReference>
<keyword evidence="3" id="KW-0804">Transcription</keyword>
<dbReference type="SUPFAM" id="SSF51206">
    <property type="entry name" value="cAMP-binding domain-like"/>
    <property type="match status" value="1"/>
</dbReference>
<dbReference type="InterPro" id="IPR018490">
    <property type="entry name" value="cNMP-bd_dom_sf"/>
</dbReference>
<keyword evidence="2" id="KW-0238">DNA-binding</keyword>
<keyword evidence="1" id="KW-0805">Transcription regulation</keyword>
<evidence type="ECO:0000256" key="1">
    <source>
        <dbReference type="ARBA" id="ARBA00023015"/>
    </source>
</evidence>
<evidence type="ECO:0000313" key="6">
    <source>
        <dbReference type="Proteomes" id="UP000434241"/>
    </source>
</evidence>
<organism evidence="5 6">
    <name type="scientific">Holdemanella porci</name>
    <dbReference type="NCBI Taxonomy" id="2652276"/>
    <lineage>
        <taxon>Bacteria</taxon>
        <taxon>Bacillati</taxon>
        <taxon>Bacillota</taxon>
        <taxon>Erysipelotrichia</taxon>
        <taxon>Erysipelotrichales</taxon>
        <taxon>Erysipelotrichaceae</taxon>
        <taxon>Holdemanella</taxon>
    </lineage>
</organism>
<evidence type="ECO:0000259" key="4">
    <source>
        <dbReference type="PROSITE" id="PS51063"/>
    </source>
</evidence>
<protein>
    <submittedName>
        <fullName evidence="5">Crp/Fnr family transcriptional regulator</fullName>
    </submittedName>
</protein>
<feature type="domain" description="HTH crp-type" evidence="4">
    <location>
        <begin position="133"/>
        <end position="207"/>
    </location>
</feature>
<name>A0A6N7VFW5_9FIRM</name>
<evidence type="ECO:0000256" key="3">
    <source>
        <dbReference type="ARBA" id="ARBA00023163"/>
    </source>
</evidence>
<dbReference type="AlphaFoldDB" id="A0A6N7VFW5"/>
<proteinExistence type="predicted"/>
<dbReference type="Pfam" id="PF13545">
    <property type="entry name" value="HTH_Crp_2"/>
    <property type="match status" value="1"/>
</dbReference>
<evidence type="ECO:0000313" key="5">
    <source>
        <dbReference type="EMBL" id="MSS56029.1"/>
    </source>
</evidence>
<dbReference type="PROSITE" id="PS51063">
    <property type="entry name" value="HTH_CRP_2"/>
    <property type="match status" value="1"/>
</dbReference>
<comment type="caution">
    <text evidence="5">The sequence shown here is derived from an EMBL/GenBank/DDBJ whole genome shotgun (WGS) entry which is preliminary data.</text>
</comment>
<gene>
    <name evidence="5" type="ORF">FYJ55_03720</name>
</gene>
<dbReference type="InterPro" id="IPR014710">
    <property type="entry name" value="RmlC-like_jellyroll"/>
</dbReference>